<dbReference type="EMBL" id="BPLQ01009629">
    <property type="protein sequence ID" value="GIY45446.1"/>
    <property type="molecule type" value="Genomic_DNA"/>
</dbReference>
<accession>A0AAV4TJ52</accession>
<gene>
    <name evidence="2" type="ORF">CDAR_71761</name>
</gene>
<name>A0AAV4TJ52_9ARAC</name>
<keyword evidence="1" id="KW-0472">Membrane</keyword>
<proteinExistence type="predicted"/>
<keyword evidence="1" id="KW-0812">Transmembrane</keyword>
<evidence type="ECO:0000313" key="3">
    <source>
        <dbReference type="Proteomes" id="UP001054837"/>
    </source>
</evidence>
<evidence type="ECO:0000256" key="1">
    <source>
        <dbReference type="SAM" id="Phobius"/>
    </source>
</evidence>
<organism evidence="2 3">
    <name type="scientific">Caerostris darwini</name>
    <dbReference type="NCBI Taxonomy" id="1538125"/>
    <lineage>
        <taxon>Eukaryota</taxon>
        <taxon>Metazoa</taxon>
        <taxon>Ecdysozoa</taxon>
        <taxon>Arthropoda</taxon>
        <taxon>Chelicerata</taxon>
        <taxon>Arachnida</taxon>
        <taxon>Araneae</taxon>
        <taxon>Araneomorphae</taxon>
        <taxon>Entelegynae</taxon>
        <taxon>Araneoidea</taxon>
        <taxon>Araneidae</taxon>
        <taxon>Caerostris</taxon>
    </lineage>
</organism>
<keyword evidence="3" id="KW-1185">Reference proteome</keyword>
<dbReference type="AlphaFoldDB" id="A0AAV4TJ52"/>
<evidence type="ECO:0000313" key="2">
    <source>
        <dbReference type="EMBL" id="GIY45446.1"/>
    </source>
</evidence>
<sequence length="167" mass="18793">MKSRVAIYPQCLVERRNFSASFTVRAVREKLRVALMGFQRAHPPSIMEVRMKGDSFSKTDYARGKGCSILRKKERLVKRDSCEPKCLRRDSCENFYTPCMMNGPFLAIFFLYISLLMILDDLGKAQGHDNCPSIADKPPDTGVSSFMSNMIPATNCPPSPGMERGGR</sequence>
<dbReference type="Proteomes" id="UP001054837">
    <property type="component" value="Unassembled WGS sequence"/>
</dbReference>
<comment type="caution">
    <text evidence="2">The sequence shown here is derived from an EMBL/GenBank/DDBJ whole genome shotgun (WGS) entry which is preliminary data.</text>
</comment>
<keyword evidence="1" id="KW-1133">Transmembrane helix</keyword>
<reference evidence="2 3" key="1">
    <citation type="submission" date="2021-06" db="EMBL/GenBank/DDBJ databases">
        <title>Caerostris darwini draft genome.</title>
        <authorList>
            <person name="Kono N."/>
            <person name="Arakawa K."/>
        </authorList>
    </citation>
    <scope>NUCLEOTIDE SEQUENCE [LARGE SCALE GENOMIC DNA]</scope>
</reference>
<feature type="transmembrane region" description="Helical" evidence="1">
    <location>
        <begin position="95"/>
        <end position="119"/>
    </location>
</feature>
<protein>
    <submittedName>
        <fullName evidence="2">Uncharacterized protein</fullName>
    </submittedName>
</protein>